<accession>A0A1B7T9M7</accession>
<gene>
    <name evidence="2" type="ORF">HANVADRAFT_50044</name>
</gene>
<feature type="region of interest" description="Disordered" evidence="1">
    <location>
        <begin position="581"/>
        <end position="601"/>
    </location>
</feature>
<dbReference type="OrthoDB" id="4089008at2759"/>
<dbReference type="Proteomes" id="UP000092321">
    <property type="component" value="Unassembled WGS sequence"/>
</dbReference>
<proteinExistence type="predicted"/>
<sequence length="796" mass="87872">MAKSANGTTYKIREQLQFLDNKKWKLFSTRRLELIDRFKLFEKKASEQDCNIERIANILRTEFDYSIEHQLDFEKLVTAAVQSVRRNRKRSKHLNNHCSNNNNINNVINKENGNIMINNNDKKDHMSSSSTSSSTSGSPALTKIKHEIDHTGNINIPSASIMSSSSLTSNNKVTKIQKLSSKHISNSNLIQSQDHNNPVIVSIAASHRNNNTHSGSDSDSNKIPSPSTSPITSPLQLTRNSPLLFQTSLLESNSANNNNSNNTMLPSAATSSNTTTTLPSLSGNRITLPPLQNLKNNKQTKPKMTKTSKLEGSSIEIVKNIISDIVFQKISLKEQLLKSTNSNTNSPFSNTLTTTTNNNNNNNHSTNTNISSNGDLSLEFFALSSHNRDLLPIALKQPNNKIKGTSITPSSSIAASSIPPKQQKTYSCPFFLKSKMLTQINNSKTCHDICSKQGSYRDIYSNILEMGTLGYTSCLMFIFERFHGMNMAMVSYLKDKLLTGDKAEERLIQIIENLFENATLRNLHNLKPEFKMDLFKLCIGSLIKDFGFDPVIYPLGEIFQDYILKDLSPFINGVPSSGEQLNQSLTSNSSSNTYNLKSNTKSSSNTLAHSMIVSTAPLDPTMANNSIYRTVVIKKGDKKQEFTFYPLSNGTPTISEILENCSVLFGLTNSFIMPSSSSSTINSSSNKVDELLQKGNERNIHSNALLVKKQNKGMCGKYGLYHQNQLLKSDIELSTLLTNFGLDSREIVLDIKEFGSGTTPVSSRGGSISPQNGNLIGQDGLTILSSAAFVSSNQTS</sequence>
<feature type="compositionally biased region" description="Low complexity" evidence="1">
    <location>
        <begin position="127"/>
        <end position="138"/>
    </location>
</feature>
<feature type="region of interest" description="Disordered" evidence="1">
    <location>
        <begin position="252"/>
        <end position="307"/>
    </location>
</feature>
<feature type="compositionally biased region" description="Low complexity" evidence="1">
    <location>
        <begin position="96"/>
        <end position="119"/>
    </location>
</feature>
<dbReference type="AlphaFoldDB" id="A0A1B7T9M7"/>
<name>A0A1B7T9M7_9ASCO</name>
<keyword evidence="3" id="KW-1185">Reference proteome</keyword>
<dbReference type="EMBL" id="LXPE01000097">
    <property type="protein sequence ID" value="OBA25456.1"/>
    <property type="molecule type" value="Genomic_DNA"/>
</dbReference>
<protein>
    <submittedName>
        <fullName evidence="2">Vhr1-domain-containing protein</fullName>
    </submittedName>
</protein>
<reference evidence="3" key="1">
    <citation type="journal article" date="2016" name="Proc. Natl. Acad. Sci. U.S.A.">
        <title>Comparative genomics of biotechnologically important yeasts.</title>
        <authorList>
            <person name="Riley R."/>
            <person name="Haridas S."/>
            <person name="Wolfe K.H."/>
            <person name="Lopes M.R."/>
            <person name="Hittinger C.T."/>
            <person name="Goeker M."/>
            <person name="Salamov A.A."/>
            <person name="Wisecaver J.H."/>
            <person name="Long T.M."/>
            <person name="Calvey C.H."/>
            <person name="Aerts A.L."/>
            <person name="Barry K.W."/>
            <person name="Choi C."/>
            <person name="Clum A."/>
            <person name="Coughlan A.Y."/>
            <person name="Deshpande S."/>
            <person name="Douglass A.P."/>
            <person name="Hanson S.J."/>
            <person name="Klenk H.-P."/>
            <person name="LaButti K.M."/>
            <person name="Lapidus A."/>
            <person name="Lindquist E.A."/>
            <person name="Lipzen A.M."/>
            <person name="Meier-Kolthoff J.P."/>
            <person name="Ohm R.A."/>
            <person name="Otillar R.P."/>
            <person name="Pangilinan J.L."/>
            <person name="Peng Y."/>
            <person name="Rokas A."/>
            <person name="Rosa C.A."/>
            <person name="Scheuner C."/>
            <person name="Sibirny A.A."/>
            <person name="Slot J.C."/>
            <person name="Stielow J.B."/>
            <person name="Sun H."/>
            <person name="Kurtzman C.P."/>
            <person name="Blackwell M."/>
            <person name="Grigoriev I.V."/>
            <person name="Jeffries T.W."/>
        </authorList>
    </citation>
    <scope>NUCLEOTIDE SEQUENCE [LARGE SCALE GENOMIC DNA]</scope>
    <source>
        <strain evidence="3">NRRL Y-1626</strain>
    </source>
</reference>
<feature type="region of interest" description="Disordered" evidence="1">
    <location>
        <begin position="87"/>
        <end position="139"/>
    </location>
</feature>
<feature type="compositionally biased region" description="Polar residues" evidence="1">
    <location>
        <begin position="208"/>
        <end position="222"/>
    </location>
</feature>
<evidence type="ECO:0000256" key="1">
    <source>
        <dbReference type="SAM" id="MobiDB-lite"/>
    </source>
</evidence>
<dbReference type="Pfam" id="PF04001">
    <property type="entry name" value="Vhr1"/>
    <property type="match status" value="1"/>
</dbReference>
<evidence type="ECO:0000313" key="3">
    <source>
        <dbReference type="Proteomes" id="UP000092321"/>
    </source>
</evidence>
<evidence type="ECO:0000313" key="2">
    <source>
        <dbReference type="EMBL" id="OBA25456.1"/>
    </source>
</evidence>
<feature type="region of interest" description="Disordered" evidence="1">
    <location>
        <begin position="208"/>
        <end position="237"/>
    </location>
</feature>
<organism evidence="2 3">
    <name type="scientific">Hanseniaspora valbyensis NRRL Y-1626</name>
    <dbReference type="NCBI Taxonomy" id="766949"/>
    <lineage>
        <taxon>Eukaryota</taxon>
        <taxon>Fungi</taxon>
        <taxon>Dikarya</taxon>
        <taxon>Ascomycota</taxon>
        <taxon>Saccharomycotina</taxon>
        <taxon>Saccharomycetes</taxon>
        <taxon>Saccharomycodales</taxon>
        <taxon>Saccharomycodaceae</taxon>
        <taxon>Hanseniaspora</taxon>
    </lineage>
</organism>
<feature type="compositionally biased region" description="Low complexity" evidence="1">
    <location>
        <begin position="252"/>
        <end position="282"/>
    </location>
</feature>
<feature type="compositionally biased region" description="Low complexity" evidence="1">
    <location>
        <begin position="223"/>
        <end position="234"/>
    </location>
</feature>
<comment type="caution">
    <text evidence="2">The sequence shown here is derived from an EMBL/GenBank/DDBJ whole genome shotgun (WGS) entry which is preliminary data.</text>
</comment>
<dbReference type="InterPro" id="IPR007147">
    <property type="entry name" value="TF_Vhr"/>
</dbReference>